<evidence type="ECO:0000313" key="1">
    <source>
        <dbReference type="EMBL" id="PVY39712.1"/>
    </source>
</evidence>
<proteinExistence type="predicted"/>
<sequence>MKEDLFENTTGISSEEALTVIESFFKKELPQFELTEKVANHSAYFTVTFRKDDIEIILSSGRLRFEHSFKINGKEYPLRQFDSRMDNVLVTSEKNIRFTLDAIKRFLS</sequence>
<keyword evidence="2" id="KW-1185">Reference proteome</keyword>
<dbReference type="Proteomes" id="UP000245466">
    <property type="component" value="Unassembled WGS sequence"/>
</dbReference>
<name>A0A2U1ATI7_9BACT</name>
<evidence type="ECO:0000313" key="2">
    <source>
        <dbReference type="Proteomes" id="UP000245466"/>
    </source>
</evidence>
<dbReference type="EMBL" id="QEKI01000010">
    <property type="protein sequence ID" value="PVY39712.1"/>
    <property type="molecule type" value="Genomic_DNA"/>
</dbReference>
<gene>
    <name evidence="1" type="ORF">C8E01_110101</name>
</gene>
<reference evidence="1 2" key="1">
    <citation type="submission" date="2018-04" db="EMBL/GenBank/DDBJ databases">
        <title>Genomic Encyclopedia of Type Strains, Phase IV (KMG-IV): sequencing the most valuable type-strain genomes for metagenomic binning, comparative biology and taxonomic classification.</title>
        <authorList>
            <person name="Goeker M."/>
        </authorList>
    </citation>
    <scope>NUCLEOTIDE SEQUENCE [LARGE SCALE GENOMIC DNA]</scope>
    <source>
        <strain evidence="1 2">DSM 100231</strain>
    </source>
</reference>
<organism evidence="1 2">
    <name type="scientific">Pontibacter virosus</name>
    <dbReference type="NCBI Taxonomy" id="1765052"/>
    <lineage>
        <taxon>Bacteria</taxon>
        <taxon>Pseudomonadati</taxon>
        <taxon>Bacteroidota</taxon>
        <taxon>Cytophagia</taxon>
        <taxon>Cytophagales</taxon>
        <taxon>Hymenobacteraceae</taxon>
        <taxon>Pontibacter</taxon>
    </lineage>
</organism>
<comment type="caution">
    <text evidence="1">The sequence shown here is derived from an EMBL/GenBank/DDBJ whole genome shotgun (WGS) entry which is preliminary data.</text>
</comment>
<dbReference type="AlphaFoldDB" id="A0A2U1ATI7"/>
<accession>A0A2U1ATI7</accession>
<dbReference type="RefSeq" id="WP_116544230.1">
    <property type="nucleotide sequence ID" value="NZ_QEKI01000010.1"/>
</dbReference>
<protein>
    <submittedName>
        <fullName evidence="1">Uncharacterized protein</fullName>
    </submittedName>
</protein>